<feature type="non-terminal residue" evidence="9">
    <location>
        <position position="381"/>
    </location>
</feature>
<dbReference type="GO" id="GO:0004674">
    <property type="term" value="F:protein serine/threonine kinase activity"/>
    <property type="evidence" value="ECO:0007669"/>
    <property type="project" value="UniProtKB-KW"/>
</dbReference>
<dbReference type="SUPFAM" id="SSF56112">
    <property type="entry name" value="Protein kinase-like (PK-like)"/>
    <property type="match status" value="1"/>
</dbReference>
<dbReference type="Pfam" id="PF00069">
    <property type="entry name" value="Pkinase"/>
    <property type="match status" value="1"/>
</dbReference>
<dbReference type="PROSITE" id="PS00108">
    <property type="entry name" value="PROTEIN_KINASE_ST"/>
    <property type="match status" value="1"/>
</dbReference>
<proteinExistence type="inferred from homology"/>
<dbReference type="InterPro" id="IPR008271">
    <property type="entry name" value="Ser/Thr_kinase_AS"/>
</dbReference>
<dbReference type="AlphaFoldDB" id="A0AAD3HGD2"/>
<dbReference type="SMART" id="SM00220">
    <property type="entry name" value="S_TKc"/>
    <property type="match status" value="1"/>
</dbReference>
<keyword evidence="5 6" id="KW-0067">ATP-binding</keyword>
<sequence length="381" mass="40072">MATTAAELAAVLPSFPIKDLSSFHVESLLGGGGFSHVVLARDAAGTECALKLIPAPPGVTCLADLEAGAPLLLSEARIHLLLSGEPSILPCQEAFKAVYVDEVSSGGAAVRGSSGGHATYMAVLRMPVAACSAEEWLFSAVPPPSSCGSAAGQLDEQEVLSVWLQMVNAVHRCHMHGVVHKDIKLPNFLLDHRGRVQLMDFGLAQVEGVTPRAVAGTPWTMSPAGFKHSDDGRAGDWWSLGVVLYQMLQGGAWPFKQCWWPWQRAGGRTTEAAIRRAVLAGRITFRDAPILAGAVGCGGAVGGGGGGGSALGGAGGGKVSEAARALIRGLLQPDPNRRWQLRQVLASDAVRPELLQGLATRFPELKDDMEGLLWMQQRARG</sequence>
<gene>
    <name evidence="9" type="ORF">Agub_g51</name>
</gene>
<dbReference type="InterPro" id="IPR000719">
    <property type="entry name" value="Prot_kinase_dom"/>
</dbReference>
<feature type="domain" description="Protein kinase" evidence="8">
    <location>
        <begin position="23"/>
        <end position="354"/>
    </location>
</feature>
<accession>A0AAD3HGD2</accession>
<keyword evidence="4" id="KW-0418">Kinase</keyword>
<evidence type="ECO:0000256" key="4">
    <source>
        <dbReference type="ARBA" id="ARBA00022777"/>
    </source>
</evidence>
<dbReference type="EMBL" id="BMAR01000001">
    <property type="protein sequence ID" value="GFR39591.1"/>
    <property type="molecule type" value="Genomic_DNA"/>
</dbReference>
<dbReference type="InterPro" id="IPR017441">
    <property type="entry name" value="Protein_kinase_ATP_BS"/>
</dbReference>
<keyword evidence="1 7" id="KW-0723">Serine/threonine-protein kinase</keyword>
<reference evidence="9 10" key="1">
    <citation type="journal article" date="2021" name="Sci. Rep.">
        <title>Genome sequencing of the multicellular alga Astrephomene provides insights into convergent evolution of germ-soma differentiation.</title>
        <authorList>
            <person name="Yamashita S."/>
            <person name="Yamamoto K."/>
            <person name="Matsuzaki R."/>
            <person name="Suzuki S."/>
            <person name="Yamaguchi H."/>
            <person name="Hirooka S."/>
            <person name="Minakuchi Y."/>
            <person name="Miyagishima S."/>
            <person name="Kawachi M."/>
            <person name="Toyoda A."/>
            <person name="Nozaki H."/>
        </authorList>
    </citation>
    <scope>NUCLEOTIDE SEQUENCE [LARGE SCALE GENOMIC DNA]</scope>
    <source>
        <strain evidence="9 10">NIES-4017</strain>
    </source>
</reference>
<protein>
    <recommendedName>
        <fullName evidence="8">Protein kinase domain-containing protein</fullName>
    </recommendedName>
</protein>
<dbReference type="Gene3D" id="1.10.510.10">
    <property type="entry name" value="Transferase(Phosphotransferase) domain 1"/>
    <property type="match status" value="1"/>
</dbReference>
<keyword evidence="2" id="KW-0808">Transferase</keyword>
<dbReference type="PROSITE" id="PS00107">
    <property type="entry name" value="PROTEIN_KINASE_ATP"/>
    <property type="match status" value="1"/>
</dbReference>
<keyword evidence="10" id="KW-1185">Reference proteome</keyword>
<feature type="binding site" evidence="6">
    <location>
        <position position="51"/>
    </location>
    <ligand>
        <name>ATP</name>
        <dbReference type="ChEBI" id="CHEBI:30616"/>
    </ligand>
</feature>
<dbReference type="PROSITE" id="PS50011">
    <property type="entry name" value="PROTEIN_KINASE_DOM"/>
    <property type="match status" value="1"/>
</dbReference>
<name>A0AAD3HGD2_9CHLO</name>
<dbReference type="Proteomes" id="UP001054857">
    <property type="component" value="Unassembled WGS sequence"/>
</dbReference>
<organism evidence="9 10">
    <name type="scientific">Astrephomene gubernaculifera</name>
    <dbReference type="NCBI Taxonomy" id="47775"/>
    <lineage>
        <taxon>Eukaryota</taxon>
        <taxon>Viridiplantae</taxon>
        <taxon>Chlorophyta</taxon>
        <taxon>core chlorophytes</taxon>
        <taxon>Chlorophyceae</taxon>
        <taxon>CS clade</taxon>
        <taxon>Chlamydomonadales</taxon>
        <taxon>Astrephomenaceae</taxon>
        <taxon>Astrephomene</taxon>
    </lineage>
</organism>
<dbReference type="PANTHER" id="PTHR24349">
    <property type="entry name" value="SERINE/THREONINE-PROTEIN KINASE"/>
    <property type="match status" value="1"/>
</dbReference>
<evidence type="ECO:0000256" key="2">
    <source>
        <dbReference type="ARBA" id="ARBA00022679"/>
    </source>
</evidence>
<evidence type="ECO:0000256" key="6">
    <source>
        <dbReference type="PROSITE-ProRule" id="PRU10141"/>
    </source>
</evidence>
<evidence type="ECO:0000256" key="7">
    <source>
        <dbReference type="RuleBase" id="RU000304"/>
    </source>
</evidence>
<dbReference type="GO" id="GO:0005524">
    <property type="term" value="F:ATP binding"/>
    <property type="evidence" value="ECO:0007669"/>
    <property type="project" value="UniProtKB-UniRule"/>
</dbReference>
<evidence type="ECO:0000256" key="5">
    <source>
        <dbReference type="ARBA" id="ARBA00022840"/>
    </source>
</evidence>
<keyword evidence="3 6" id="KW-0547">Nucleotide-binding</keyword>
<comment type="caution">
    <text evidence="9">The sequence shown here is derived from an EMBL/GenBank/DDBJ whole genome shotgun (WGS) entry which is preliminary data.</text>
</comment>
<dbReference type="InterPro" id="IPR050205">
    <property type="entry name" value="CDPK_Ser/Thr_kinases"/>
</dbReference>
<dbReference type="InterPro" id="IPR011009">
    <property type="entry name" value="Kinase-like_dom_sf"/>
</dbReference>
<evidence type="ECO:0000256" key="3">
    <source>
        <dbReference type="ARBA" id="ARBA00022741"/>
    </source>
</evidence>
<evidence type="ECO:0000259" key="8">
    <source>
        <dbReference type="PROSITE" id="PS50011"/>
    </source>
</evidence>
<comment type="similarity">
    <text evidence="7">Belongs to the protein kinase superfamily.</text>
</comment>
<evidence type="ECO:0000256" key="1">
    <source>
        <dbReference type="ARBA" id="ARBA00022527"/>
    </source>
</evidence>
<evidence type="ECO:0000313" key="9">
    <source>
        <dbReference type="EMBL" id="GFR39591.1"/>
    </source>
</evidence>
<evidence type="ECO:0000313" key="10">
    <source>
        <dbReference type="Proteomes" id="UP001054857"/>
    </source>
</evidence>